<comment type="catalytic activity">
    <reaction evidence="5">
        <text>a 2'-deoxyadenosine in DNA + S-adenosyl-L-methionine = an N(6)-methyl-2'-deoxyadenosine in DNA + S-adenosyl-L-homocysteine + H(+)</text>
        <dbReference type="Rhea" id="RHEA:15197"/>
        <dbReference type="Rhea" id="RHEA-COMP:12418"/>
        <dbReference type="Rhea" id="RHEA-COMP:12419"/>
        <dbReference type="ChEBI" id="CHEBI:15378"/>
        <dbReference type="ChEBI" id="CHEBI:57856"/>
        <dbReference type="ChEBI" id="CHEBI:59789"/>
        <dbReference type="ChEBI" id="CHEBI:90615"/>
        <dbReference type="ChEBI" id="CHEBI:90616"/>
        <dbReference type="EC" id="2.1.1.72"/>
    </reaction>
</comment>
<keyword evidence="2 7" id="KW-0489">Methyltransferase</keyword>
<organism evidence="7 8">
    <name type="scientific">Natronincola ferrireducens</name>
    <dbReference type="NCBI Taxonomy" id="393762"/>
    <lineage>
        <taxon>Bacteria</taxon>
        <taxon>Bacillati</taxon>
        <taxon>Bacillota</taxon>
        <taxon>Clostridia</taxon>
        <taxon>Peptostreptococcales</taxon>
        <taxon>Natronincolaceae</taxon>
        <taxon>Natronincola</taxon>
    </lineage>
</organism>
<dbReference type="RefSeq" id="WP_090550224.1">
    <property type="nucleotide sequence ID" value="NZ_FNFP01000001.1"/>
</dbReference>
<evidence type="ECO:0000256" key="1">
    <source>
        <dbReference type="ARBA" id="ARBA00011900"/>
    </source>
</evidence>
<evidence type="ECO:0000313" key="7">
    <source>
        <dbReference type="EMBL" id="SDK06904.1"/>
    </source>
</evidence>
<reference evidence="7 8" key="1">
    <citation type="submission" date="2016-10" db="EMBL/GenBank/DDBJ databases">
        <authorList>
            <person name="de Groot N.N."/>
        </authorList>
    </citation>
    <scope>NUCLEOTIDE SEQUENCE [LARGE SCALE GENOMIC DNA]</scope>
    <source>
        <strain evidence="7 8">DSM 18346</strain>
    </source>
</reference>
<dbReference type="SUPFAM" id="SSF53335">
    <property type="entry name" value="S-adenosyl-L-methionine-dependent methyltransferases"/>
    <property type="match status" value="1"/>
</dbReference>
<dbReference type="InterPro" id="IPR029063">
    <property type="entry name" value="SAM-dependent_MTases_sf"/>
</dbReference>
<dbReference type="InterPro" id="IPR011639">
    <property type="entry name" value="MethylTrfase_TaqI-like_dom"/>
</dbReference>
<evidence type="ECO:0000259" key="6">
    <source>
        <dbReference type="Pfam" id="PF07669"/>
    </source>
</evidence>
<dbReference type="PANTHER" id="PTHR33841:SF1">
    <property type="entry name" value="DNA METHYLTRANSFERASE A"/>
    <property type="match status" value="1"/>
</dbReference>
<dbReference type="GO" id="GO:0003676">
    <property type="term" value="F:nucleic acid binding"/>
    <property type="evidence" value="ECO:0007669"/>
    <property type="project" value="InterPro"/>
</dbReference>
<accession>A0A1G8YWW2</accession>
<evidence type="ECO:0000256" key="2">
    <source>
        <dbReference type="ARBA" id="ARBA00022603"/>
    </source>
</evidence>
<dbReference type="GO" id="GO:0006304">
    <property type="term" value="P:DNA modification"/>
    <property type="evidence" value="ECO:0007669"/>
    <property type="project" value="InterPro"/>
</dbReference>
<dbReference type="Proteomes" id="UP000198718">
    <property type="component" value="Unassembled WGS sequence"/>
</dbReference>
<dbReference type="PRINTS" id="PR00507">
    <property type="entry name" value="N12N6MTFRASE"/>
</dbReference>
<dbReference type="InterPro" id="IPR047939">
    <property type="entry name" value="BREX_1_PglX"/>
</dbReference>
<dbReference type="Pfam" id="PF07669">
    <property type="entry name" value="Eco57I"/>
    <property type="match status" value="1"/>
</dbReference>
<proteinExistence type="predicted"/>
<dbReference type="InterPro" id="IPR050953">
    <property type="entry name" value="N4_N6_ade-DNA_methylase"/>
</dbReference>
<evidence type="ECO:0000256" key="5">
    <source>
        <dbReference type="ARBA" id="ARBA00047942"/>
    </source>
</evidence>
<dbReference type="NCBIfam" id="NF033452">
    <property type="entry name" value="BREX_1_MTaseX"/>
    <property type="match status" value="1"/>
</dbReference>
<evidence type="ECO:0000313" key="8">
    <source>
        <dbReference type="Proteomes" id="UP000198718"/>
    </source>
</evidence>
<gene>
    <name evidence="7" type="ORF">SAMN05660472_00661</name>
</gene>
<keyword evidence="8" id="KW-1185">Reference proteome</keyword>
<dbReference type="PANTHER" id="PTHR33841">
    <property type="entry name" value="DNA METHYLTRANSFERASE YEEA-RELATED"/>
    <property type="match status" value="1"/>
</dbReference>
<evidence type="ECO:0000256" key="3">
    <source>
        <dbReference type="ARBA" id="ARBA00022679"/>
    </source>
</evidence>
<keyword evidence="4" id="KW-0949">S-adenosyl-L-methionine</keyword>
<dbReference type="EC" id="2.1.1.72" evidence="1"/>
<dbReference type="Gene3D" id="3.40.50.150">
    <property type="entry name" value="Vaccinia Virus protein VP39"/>
    <property type="match status" value="1"/>
</dbReference>
<dbReference type="PROSITE" id="PS00092">
    <property type="entry name" value="N6_MTASE"/>
    <property type="match status" value="1"/>
</dbReference>
<name>A0A1G8YWW2_9FIRM</name>
<feature type="domain" description="Type II methyltransferase M.TaqI-like" evidence="6">
    <location>
        <begin position="304"/>
        <end position="532"/>
    </location>
</feature>
<keyword evidence="3 7" id="KW-0808">Transferase</keyword>
<evidence type="ECO:0000256" key="4">
    <source>
        <dbReference type="ARBA" id="ARBA00022691"/>
    </source>
</evidence>
<dbReference type="InterPro" id="IPR002052">
    <property type="entry name" value="DNA_methylase_N6_adenine_CS"/>
</dbReference>
<dbReference type="EMBL" id="FNFP01000001">
    <property type="protein sequence ID" value="SDK06904.1"/>
    <property type="molecule type" value="Genomic_DNA"/>
</dbReference>
<dbReference type="OrthoDB" id="32195at2"/>
<dbReference type="AlphaFoldDB" id="A0A1G8YWW2"/>
<sequence length="1123" mass="132356">MNKTLLKNLVLQGRRELRHKIKRRAMDLGITEENIHGKPRIHLTVREEVERNKLLAKMLAKGFLEVIEEATYTWFKVLIILRFMEANDYYPIHIKSLAYPIGSNIEKEHILRQWNKLNEIAPWIFQAIQEDDLLLFPTNLLKEGSFLGELTNKHLISQEDWQEVEIIGWLYQYYITEENERISKGKGRYEKEEISFATQLFTPKWMVQYMIENSLGRYWVESHPKDKELIEGWKYYVENPGLQKDFQEKLIIDINESSRIEEIKCFDPAMGSGHILVYMFDVLFQIYKRYGYKHKEIPRLIIENNLYGLDIDDRAYELACFSIVMKAMAYDRDFLESIKKEGLKLHLAAIEETNDLEEGDIAYVAGGCRGENYKKTKKFIGQFYDGKLYGSLIEVKEFDREFFENRLKDIKNNSPQNSSEKILKKKMIKVLSSLIMQAEIMGKSYEILVTNPPYISNKYFPPKLSNFIINNYHEVKDDLFSAFIVYSFSRVKPHGHLAFMTPFVWMFIGSYEKLREMIIKKKQITSLVQLEYSGFDGATVPICVFTLRNQYINLPGEYIRLSEFRGVENQSIKTREAIINPEVDYRYTIYAKKFLKINKIPIAYWLSEKLSNIFLMEKPISSYGRTCKGIDTGNNSLFLKLWFEIEFQKLGVGFKNYKQAMESSFDYYPYNKGGAYRKWYGNHEYVLWWKKDGKDLKKYPKANLRNKEYYRRDGLTWSTVTSSSFSMREFGYGFYFDNGGSCLFIENKRYYLALLNSKIFKSIQKLSPTLNFQPGDIGRVPVIFSESRKDKIIDLTGECIAIAKKDWDSLEISWDFKQDPILAHKEKATTIEEAFDNWKIFSEAQFNKLKKKEEEINRLFIEIYGLGEELTPEVNEEDITIRRADGKRDIKAFISYSVGCMLGRYSLDEEGLVYAGGEFDIKRYNKFRPVEDNILPILSNKHLGDDIVSRFIEFIKVTFGEDTLQENIEYIAVVLGRQKGRTAEEVIRSYFLHDFYKDHVKTYKKRPIYWLFTSGKEKAFNCLIYIHRYDKQIFKKLREDYLPRLHKNLKAQKIVLTAVVNQSGTVKNNSSVKKEFKRLKKEIEELKIYDEMLHPMVQEEIEVDLDDGVTVNYGKFNNLLKNL</sequence>
<protein>
    <recommendedName>
        <fullName evidence="1">site-specific DNA-methyltransferase (adenine-specific)</fullName>
        <ecNumber evidence="1">2.1.1.72</ecNumber>
    </recommendedName>
</protein>
<dbReference type="GO" id="GO:0009007">
    <property type="term" value="F:site-specific DNA-methyltransferase (adenine-specific) activity"/>
    <property type="evidence" value="ECO:0007669"/>
    <property type="project" value="UniProtKB-EC"/>
</dbReference>
<dbReference type="GO" id="GO:0032259">
    <property type="term" value="P:methylation"/>
    <property type="evidence" value="ECO:0007669"/>
    <property type="project" value="UniProtKB-KW"/>
</dbReference>
<dbReference type="STRING" id="393762.SAMN05660472_00661"/>